<evidence type="ECO:0000313" key="1">
    <source>
        <dbReference type="EMBL" id="CAG6644330.1"/>
    </source>
</evidence>
<accession>A0A8D8W480</accession>
<dbReference type="AlphaFoldDB" id="A0A8D8W480"/>
<dbReference type="EMBL" id="HBUF01131728">
    <property type="protein sequence ID" value="CAG6644330.1"/>
    <property type="molecule type" value="Transcribed_RNA"/>
</dbReference>
<protein>
    <submittedName>
        <fullName evidence="1">Uncharacterized protein</fullName>
    </submittedName>
</protein>
<name>A0A8D8W480_9HEMI</name>
<proteinExistence type="predicted"/>
<organism evidence="1">
    <name type="scientific">Cacopsylla melanoneura</name>
    <dbReference type="NCBI Taxonomy" id="428564"/>
    <lineage>
        <taxon>Eukaryota</taxon>
        <taxon>Metazoa</taxon>
        <taxon>Ecdysozoa</taxon>
        <taxon>Arthropoda</taxon>
        <taxon>Hexapoda</taxon>
        <taxon>Insecta</taxon>
        <taxon>Pterygota</taxon>
        <taxon>Neoptera</taxon>
        <taxon>Paraneoptera</taxon>
        <taxon>Hemiptera</taxon>
        <taxon>Sternorrhyncha</taxon>
        <taxon>Psylloidea</taxon>
        <taxon>Psyllidae</taxon>
        <taxon>Psyllinae</taxon>
        <taxon>Cacopsylla</taxon>
    </lineage>
</organism>
<sequence>MDFTLVKGKELFHYLTRGSDGGWSREIEPIDQPPMLFIYTQIKWSAVPVFNRLHCYDSILVTMMHLFYSFRYILLPLEGFANRFFSYQQNITTCFQELGFDVFKSCEIQLWRVGYISSIDLLRLNVCDQGHNVFDLEGDSQLSITYTMHWTMKR</sequence>
<reference evidence="1" key="1">
    <citation type="submission" date="2021-05" db="EMBL/GenBank/DDBJ databases">
        <authorList>
            <person name="Alioto T."/>
            <person name="Alioto T."/>
            <person name="Gomez Garrido J."/>
        </authorList>
    </citation>
    <scope>NUCLEOTIDE SEQUENCE</scope>
</reference>